<organism evidence="1 2">
    <name type="scientific">Streptacidiphilus cavernicola</name>
    <dbReference type="NCBI Taxonomy" id="3342716"/>
    <lineage>
        <taxon>Bacteria</taxon>
        <taxon>Bacillati</taxon>
        <taxon>Actinomycetota</taxon>
        <taxon>Actinomycetes</taxon>
        <taxon>Kitasatosporales</taxon>
        <taxon>Streptomycetaceae</taxon>
        <taxon>Streptacidiphilus</taxon>
    </lineage>
</organism>
<dbReference type="Proteomes" id="UP001592528">
    <property type="component" value="Unassembled WGS sequence"/>
</dbReference>
<comment type="caution">
    <text evidence="1">The sequence shown here is derived from an EMBL/GenBank/DDBJ whole genome shotgun (WGS) entry which is preliminary data.</text>
</comment>
<dbReference type="EMBL" id="JBHEZZ010000044">
    <property type="protein sequence ID" value="MFC1407375.1"/>
    <property type="molecule type" value="Genomic_DNA"/>
</dbReference>
<gene>
    <name evidence="1" type="ORF">ACEZDJ_39460</name>
</gene>
<name>A0ABV6V0X8_9ACTN</name>
<proteinExistence type="predicted"/>
<evidence type="ECO:0000313" key="2">
    <source>
        <dbReference type="Proteomes" id="UP001592528"/>
    </source>
</evidence>
<dbReference type="RefSeq" id="WP_380525227.1">
    <property type="nucleotide sequence ID" value="NZ_JBHEZZ010000044.1"/>
</dbReference>
<sequence>MSTSSDDLEAEIDAWVEEHIARSPAWSSERWASILAILGNGEEA</sequence>
<evidence type="ECO:0000313" key="1">
    <source>
        <dbReference type="EMBL" id="MFC1407375.1"/>
    </source>
</evidence>
<reference evidence="1 2" key="1">
    <citation type="submission" date="2024-09" db="EMBL/GenBank/DDBJ databases">
        <authorList>
            <person name="Lee S.D."/>
        </authorList>
    </citation>
    <scope>NUCLEOTIDE SEQUENCE [LARGE SCALE GENOMIC DNA]</scope>
    <source>
        <strain evidence="1 2">N1-5</strain>
    </source>
</reference>
<keyword evidence="2" id="KW-1185">Reference proteome</keyword>
<protein>
    <submittedName>
        <fullName evidence="1">Uncharacterized protein</fullName>
    </submittedName>
</protein>
<accession>A0ABV6V0X8</accession>